<comment type="similarity">
    <text evidence="6">Belongs to the fabD family.</text>
</comment>
<dbReference type="PANTHER" id="PTHR42681">
    <property type="entry name" value="MALONYL-COA-ACYL CARRIER PROTEIN TRANSACYLASE, MITOCHONDRIAL"/>
    <property type="match status" value="1"/>
</dbReference>
<dbReference type="GO" id="GO:0005829">
    <property type="term" value="C:cytosol"/>
    <property type="evidence" value="ECO:0007669"/>
    <property type="project" value="TreeGrafter"/>
</dbReference>
<dbReference type="GO" id="GO:0006633">
    <property type="term" value="P:fatty acid biosynthetic process"/>
    <property type="evidence" value="ECO:0007669"/>
    <property type="project" value="TreeGrafter"/>
</dbReference>
<reference evidence="9 10" key="1">
    <citation type="submission" date="2020-08" db="EMBL/GenBank/DDBJ databases">
        <title>Genomic Encyclopedia of Type Strains, Phase IV (KMG-IV): sequencing the most valuable type-strain genomes for metagenomic binning, comparative biology and taxonomic classification.</title>
        <authorList>
            <person name="Goeker M."/>
        </authorList>
    </citation>
    <scope>NUCLEOTIDE SEQUENCE [LARGE SCALE GENOMIC DNA]</scope>
    <source>
        <strain evidence="9 10">DSM 22975</strain>
    </source>
</reference>
<dbReference type="Proteomes" id="UP000585721">
    <property type="component" value="Unassembled WGS sequence"/>
</dbReference>
<comment type="catalytic activity">
    <reaction evidence="5 6">
        <text>holo-[ACP] + malonyl-CoA = malonyl-[ACP] + CoA</text>
        <dbReference type="Rhea" id="RHEA:41792"/>
        <dbReference type="Rhea" id="RHEA-COMP:9623"/>
        <dbReference type="Rhea" id="RHEA-COMP:9685"/>
        <dbReference type="ChEBI" id="CHEBI:57287"/>
        <dbReference type="ChEBI" id="CHEBI:57384"/>
        <dbReference type="ChEBI" id="CHEBI:64479"/>
        <dbReference type="ChEBI" id="CHEBI:78449"/>
        <dbReference type="EC" id="2.3.1.39"/>
    </reaction>
</comment>
<dbReference type="EMBL" id="JACHGR010000004">
    <property type="protein sequence ID" value="MBB6055405.1"/>
    <property type="molecule type" value="Genomic_DNA"/>
</dbReference>
<evidence type="ECO:0000256" key="7">
    <source>
        <dbReference type="PIRSR" id="PIRSR000446-1"/>
    </source>
</evidence>
<evidence type="ECO:0000256" key="6">
    <source>
        <dbReference type="PIRNR" id="PIRNR000446"/>
    </source>
</evidence>
<organism evidence="9 10">
    <name type="scientific">Tolumonas osonensis</name>
    <dbReference type="NCBI Taxonomy" id="675874"/>
    <lineage>
        <taxon>Bacteria</taxon>
        <taxon>Pseudomonadati</taxon>
        <taxon>Pseudomonadota</taxon>
        <taxon>Gammaproteobacteria</taxon>
        <taxon>Aeromonadales</taxon>
        <taxon>Aeromonadaceae</taxon>
        <taxon>Tolumonas</taxon>
    </lineage>
</organism>
<keyword evidence="4 6" id="KW-0012">Acyltransferase</keyword>
<dbReference type="Gene3D" id="3.40.366.10">
    <property type="entry name" value="Malonyl-Coenzyme A Acyl Carrier Protein, domain 2"/>
    <property type="match status" value="1"/>
</dbReference>
<dbReference type="EC" id="2.3.1.39" evidence="1 6"/>
<dbReference type="PANTHER" id="PTHR42681:SF1">
    <property type="entry name" value="MALONYL-COA-ACYL CARRIER PROTEIN TRANSACYLASE, MITOCHONDRIAL"/>
    <property type="match status" value="1"/>
</dbReference>
<evidence type="ECO:0000256" key="2">
    <source>
        <dbReference type="ARBA" id="ARBA00018953"/>
    </source>
</evidence>
<accession>A0A841GJA4</accession>
<feature type="active site" evidence="7">
    <location>
        <position position="92"/>
    </location>
</feature>
<dbReference type="RefSeq" id="WP_188026188.1">
    <property type="nucleotide sequence ID" value="NZ_JACHGR010000004.1"/>
</dbReference>
<dbReference type="SUPFAM" id="SSF52151">
    <property type="entry name" value="FabD/lysophospholipase-like"/>
    <property type="match status" value="1"/>
</dbReference>
<evidence type="ECO:0000256" key="5">
    <source>
        <dbReference type="ARBA" id="ARBA00048462"/>
    </source>
</evidence>
<dbReference type="FunFam" id="3.30.70.250:FF:000001">
    <property type="entry name" value="Malonyl CoA-acyl carrier protein transacylase"/>
    <property type="match status" value="1"/>
</dbReference>
<dbReference type="InterPro" id="IPR024925">
    <property type="entry name" value="Malonyl_CoA-ACP_transAc"/>
</dbReference>
<dbReference type="AlphaFoldDB" id="A0A841GJA4"/>
<comment type="caution">
    <text evidence="9">The sequence shown here is derived from an EMBL/GenBank/DDBJ whole genome shotgun (WGS) entry which is preliminary data.</text>
</comment>
<dbReference type="Pfam" id="PF00698">
    <property type="entry name" value="Acyl_transf_1"/>
    <property type="match status" value="1"/>
</dbReference>
<dbReference type="InterPro" id="IPR016036">
    <property type="entry name" value="Malonyl_transacylase_ACP-bd"/>
</dbReference>
<evidence type="ECO:0000259" key="8">
    <source>
        <dbReference type="SMART" id="SM00827"/>
    </source>
</evidence>
<dbReference type="InterPro" id="IPR050858">
    <property type="entry name" value="Mal-CoA-ACP_Trans/PKS_FabD"/>
</dbReference>
<name>A0A841GJA4_9GAMM</name>
<evidence type="ECO:0000313" key="10">
    <source>
        <dbReference type="Proteomes" id="UP000585721"/>
    </source>
</evidence>
<dbReference type="PIRSF" id="PIRSF000446">
    <property type="entry name" value="Mct"/>
    <property type="match status" value="1"/>
</dbReference>
<evidence type="ECO:0000256" key="1">
    <source>
        <dbReference type="ARBA" id="ARBA00013258"/>
    </source>
</evidence>
<protein>
    <recommendedName>
        <fullName evidence="2 6">Malonyl CoA-acyl carrier protein transacylase</fullName>
        <ecNumber evidence="1 6">2.3.1.39</ecNumber>
    </recommendedName>
</protein>
<keyword evidence="3 6" id="KW-0808">Transferase</keyword>
<dbReference type="InterPro" id="IPR014043">
    <property type="entry name" value="Acyl_transferase_dom"/>
</dbReference>
<evidence type="ECO:0000256" key="3">
    <source>
        <dbReference type="ARBA" id="ARBA00022679"/>
    </source>
</evidence>
<dbReference type="InterPro" id="IPR001227">
    <property type="entry name" value="Ac_transferase_dom_sf"/>
</dbReference>
<evidence type="ECO:0000313" key="9">
    <source>
        <dbReference type="EMBL" id="MBB6055405.1"/>
    </source>
</evidence>
<dbReference type="InterPro" id="IPR004410">
    <property type="entry name" value="Malonyl_CoA-ACP_transAc_FabD"/>
</dbReference>
<dbReference type="SUPFAM" id="SSF55048">
    <property type="entry name" value="Probable ACP-binding domain of malonyl-CoA ACP transacylase"/>
    <property type="match status" value="1"/>
</dbReference>
<dbReference type="NCBIfam" id="TIGR00128">
    <property type="entry name" value="fabD"/>
    <property type="match status" value="1"/>
</dbReference>
<evidence type="ECO:0000256" key="4">
    <source>
        <dbReference type="ARBA" id="ARBA00023315"/>
    </source>
</evidence>
<dbReference type="InterPro" id="IPR016035">
    <property type="entry name" value="Acyl_Trfase/lysoPLipase"/>
</dbReference>
<feature type="active site" evidence="7">
    <location>
        <position position="201"/>
    </location>
</feature>
<feature type="domain" description="Malonyl-CoA:ACP transacylase (MAT)" evidence="8">
    <location>
        <begin position="7"/>
        <end position="307"/>
    </location>
</feature>
<gene>
    <name evidence="9" type="ORF">HNR75_001311</name>
</gene>
<dbReference type="Gene3D" id="3.30.70.250">
    <property type="entry name" value="Malonyl-CoA ACP transacylase, ACP-binding"/>
    <property type="match status" value="1"/>
</dbReference>
<dbReference type="SMART" id="SM00827">
    <property type="entry name" value="PKS_AT"/>
    <property type="match status" value="1"/>
</dbReference>
<sequence length="311" mass="32747">MSKFAIAFPGQGSQSVGMLAELAEAYPIIKETFAEASAVLGYDLFELVMQGPAEELNKTWKTQPALLTSSVALWRLWQAQGGATPAVMAGHSLGEYSALVCAGALNFTDAVKLVELRGQAMQRAVPEGVGAMAAIIGLDNDSIAANCEKAAEGQVVSPVNFNSPGQVVIAGHKEAVERANVLMKESGAKRALPLPVSVPSHCALMKPAAEELAAALVALEVKTPVIPVINNADVATVTDSAAIKDALVRQLYSPVRWTETVERMANEDITFEIEMGPGKVLTGLVKRIDKRVDGCAINDVAGLQDALSKVQ</sequence>
<proteinExistence type="inferred from homology"/>
<keyword evidence="10" id="KW-1185">Reference proteome</keyword>
<dbReference type="GO" id="GO:0004314">
    <property type="term" value="F:[acyl-carrier-protein] S-malonyltransferase activity"/>
    <property type="evidence" value="ECO:0007669"/>
    <property type="project" value="UniProtKB-EC"/>
</dbReference>